<dbReference type="SUPFAM" id="SSF48557">
    <property type="entry name" value="L-aspartase-like"/>
    <property type="match status" value="1"/>
</dbReference>
<accession>A0A2K8K8C8</accession>
<dbReference type="OrthoDB" id="9768878at2"/>
<protein>
    <submittedName>
        <fullName evidence="4">3-carboxy-cis,cis-muconate cycloisomerase</fullName>
    </submittedName>
</protein>
<organism evidence="4 5">
    <name type="scientific">Roseinatronobacter bogoriensis subsp. barguzinensis</name>
    <dbReference type="NCBI Taxonomy" id="441209"/>
    <lineage>
        <taxon>Bacteria</taxon>
        <taxon>Pseudomonadati</taxon>
        <taxon>Pseudomonadota</taxon>
        <taxon>Alphaproteobacteria</taxon>
        <taxon>Rhodobacterales</taxon>
        <taxon>Paracoccaceae</taxon>
        <taxon>Roseinatronobacter</taxon>
    </lineage>
</organism>
<dbReference type="PROSITE" id="PS00163">
    <property type="entry name" value="FUMARATE_LYASES"/>
    <property type="match status" value="1"/>
</dbReference>
<dbReference type="Gene3D" id="1.10.40.30">
    <property type="entry name" value="Fumarase/aspartase (C-terminal domain)"/>
    <property type="match status" value="1"/>
</dbReference>
<dbReference type="EMBL" id="CP024899">
    <property type="protein sequence ID" value="ATX65694.1"/>
    <property type="molecule type" value="Genomic_DNA"/>
</dbReference>
<dbReference type="SMART" id="SM00998">
    <property type="entry name" value="ADSL_C"/>
    <property type="match status" value="1"/>
</dbReference>
<dbReference type="Gene3D" id="1.20.200.10">
    <property type="entry name" value="Fumarase/aspartase (Central domain)"/>
    <property type="match status" value="1"/>
</dbReference>
<dbReference type="AlphaFoldDB" id="A0A2K8K8C8"/>
<feature type="domain" description="Adenylosuccinate lyase C-terminal" evidence="3">
    <location>
        <begin position="360"/>
        <end position="436"/>
    </location>
</feature>
<reference evidence="4 5" key="1">
    <citation type="submission" date="2017-11" db="EMBL/GenBank/DDBJ databases">
        <title>Revised Sequence and Annotation of the Rhodobaca barguzinensis strain alga05 Genome.</title>
        <authorList>
            <person name="Kopejtka K."/>
            <person name="Tomasch J.M."/>
            <person name="Bunk B."/>
            <person name="Koblizek M."/>
        </authorList>
    </citation>
    <scope>NUCLEOTIDE SEQUENCE [LARGE SCALE GENOMIC DNA]</scope>
    <source>
        <strain evidence="5">alga05</strain>
    </source>
</reference>
<keyword evidence="5" id="KW-1185">Reference proteome</keyword>
<evidence type="ECO:0000256" key="1">
    <source>
        <dbReference type="ARBA" id="ARBA00034772"/>
    </source>
</evidence>
<evidence type="ECO:0000313" key="4">
    <source>
        <dbReference type="EMBL" id="ATX65694.1"/>
    </source>
</evidence>
<evidence type="ECO:0000256" key="2">
    <source>
        <dbReference type="SAM" id="MobiDB-lite"/>
    </source>
</evidence>
<name>A0A2K8K8C8_9RHOB</name>
<dbReference type="PANTHER" id="PTHR43172">
    <property type="entry name" value="ADENYLOSUCCINATE LYASE"/>
    <property type="match status" value="1"/>
</dbReference>
<dbReference type="STRING" id="441209.GCA_001870665_01283"/>
<dbReference type="Proteomes" id="UP000228948">
    <property type="component" value="Chromosome"/>
</dbReference>
<dbReference type="GO" id="GO:0016829">
    <property type="term" value="F:lyase activity"/>
    <property type="evidence" value="ECO:0007669"/>
    <property type="project" value="UniProtKB-ARBA"/>
</dbReference>
<dbReference type="GO" id="GO:0016853">
    <property type="term" value="F:isomerase activity"/>
    <property type="evidence" value="ECO:0007669"/>
    <property type="project" value="UniProtKB-KW"/>
</dbReference>
<dbReference type="InterPro" id="IPR019468">
    <property type="entry name" value="AdenyloSucc_lyase_C"/>
</dbReference>
<feature type="compositionally biased region" description="Basic and acidic residues" evidence="2">
    <location>
        <begin position="440"/>
        <end position="460"/>
    </location>
</feature>
<dbReference type="InterPro" id="IPR020557">
    <property type="entry name" value="Fumarate_lyase_CS"/>
</dbReference>
<dbReference type="PANTHER" id="PTHR43172:SF2">
    <property type="entry name" value="ADENYLOSUCCINATE LYASE C-TERMINAL DOMAIN-CONTAINING PROTEIN"/>
    <property type="match status" value="1"/>
</dbReference>
<evidence type="ECO:0000259" key="3">
    <source>
        <dbReference type="SMART" id="SM00998"/>
    </source>
</evidence>
<dbReference type="PRINTS" id="PR00145">
    <property type="entry name" value="ARGSUCLYASE"/>
</dbReference>
<dbReference type="PRINTS" id="PR00149">
    <property type="entry name" value="FUMRATELYASE"/>
</dbReference>
<dbReference type="InterPro" id="IPR008948">
    <property type="entry name" value="L-Aspartase-like"/>
</dbReference>
<dbReference type="RefSeq" id="WP_071480248.1">
    <property type="nucleotide sequence ID" value="NZ_CP024899.1"/>
</dbReference>
<gene>
    <name evidence="4" type="ORF">BG454_07530</name>
</gene>
<comment type="similarity">
    <text evidence="1">Belongs to the class-II fumarase/aspartase family.</text>
</comment>
<dbReference type="InterPro" id="IPR022761">
    <property type="entry name" value="Fumarate_lyase_N"/>
</dbReference>
<dbReference type="Pfam" id="PF00206">
    <property type="entry name" value="Lyase_1"/>
    <property type="match status" value="1"/>
</dbReference>
<feature type="region of interest" description="Disordered" evidence="2">
    <location>
        <begin position="437"/>
        <end position="460"/>
    </location>
</feature>
<sequence>MTPAPFTSDLTAQLFGEEEAAAILSDQAFIRHMVTVEAAFARASAKVGLVAQADADTLSARLAQMKIAPQALGEGMASAGVPVPALVAILREDCGRDAQALHWGATSQDIVDCAHVLQWRALLNLLEGRLTALLDRMRVQSDLHASTIMAGRTRSQIATPITLGLRIATWAQPLIALEAELPRLRAQLLRVQFGGASGAGSAVGDKVEVLSAALAQALGLTQGACWQLDRSGPQALGAWLVRLTAALGKLARDLIIAGRTEIAEMRAGQGGGSSTMPQKSNPVGAEAIITLAHYSAALQPLLAQAAMPMEERDGAVWALEWLALPQMGMAASASLRHAGALIETLQADLSQLTAHLQAGQGAVMAEAASFALARHMTRAEAGAHVKNALAKARETGKPLWQVFQDDAALGALEDWSACLAPESARPAAEAMRGRIWAARADPDARDTHAETSPQRRETDG</sequence>
<dbReference type="InterPro" id="IPR000362">
    <property type="entry name" value="Fumarate_lyase_fam"/>
</dbReference>
<keyword evidence="4" id="KW-0413">Isomerase</keyword>
<dbReference type="KEGG" id="rbg:BG454_07530"/>
<evidence type="ECO:0000313" key="5">
    <source>
        <dbReference type="Proteomes" id="UP000228948"/>
    </source>
</evidence>
<proteinExistence type="inferred from homology"/>